<reference evidence="2 3" key="1">
    <citation type="submission" date="2024-01" db="EMBL/GenBank/DDBJ databases">
        <title>Genome assemblies of Stephania.</title>
        <authorList>
            <person name="Yang L."/>
        </authorList>
    </citation>
    <scope>NUCLEOTIDE SEQUENCE [LARGE SCALE GENOMIC DNA]</scope>
    <source>
        <strain evidence="2">YNDBR</strain>
        <tissue evidence="2">Leaf</tissue>
    </source>
</reference>
<organism evidence="2 3">
    <name type="scientific">Stephania yunnanensis</name>
    <dbReference type="NCBI Taxonomy" id="152371"/>
    <lineage>
        <taxon>Eukaryota</taxon>
        <taxon>Viridiplantae</taxon>
        <taxon>Streptophyta</taxon>
        <taxon>Embryophyta</taxon>
        <taxon>Tracheophyta</taxon>
        <taxon>Spermatophyta</taxon>
        <taxon>Magnoliopsida</taxon>
        <taxon>Ranunculales</taxon>
        <taxon>Menispermaceae</taxon>
        <taxon>Menispermoideae</taxon>
        <taxon>Cissampelideae</taxon>
        <taxon>Stephania</taxon>
    </lineage>
</organism>
<feature type="region of interest" description="Disordered" evidence="1">
    <location>
        <begin position="195"/>
        <end position="221"/>
    </location>
</feature>
<dbReference type="Proteomes" id="UP001420932">
    <property type="component" value="Unassembled WGS sequence"/>
</dbReference>
<sequence length="274" mass="30034">MIIENVKYLIGSVSGTWNVREIQMLELQYDNEKVLCVAPSFCVTEEPHPNPSPAHLIAHLIKYTLNSDESTEESESDPDRETSMKCGGENPILPHPPLDSDSIRKGPKKRRMLNSLLKKGLVLGLGGFARILVGGALTSTRDNRDDPDPQPPVFILHWNTQTLIKDLSEMEIAGWVGPTKKGMGVPGLGRVKSRLATSKKTTAHRNRSDPGNKASLPHPPLLFQESKNTLAHDHAFNGSILSPSGNLGSKPSALDTRCSFFSLILSPRASELEY</sequence>
<name>A0AAP0DWQ4_9MAGN</name>
<proteinExistence type="predicted"/>
<evidence type="ECO:0000313" key="2">
    <source>
        <dbReference type="EMBL" id="KAK9082386.1"/>
    </source>
</evidence>
<comment type="caution">
    <text evidence="2">The sequence shown here is derived from an EMBL/GenBank/DDBJ whole genome shotgun (WGS) entry which is preliminary data.</text>
</comment>
<accession>A0AAP0DWQ4</accession>
<evidence type="ECO:0000256" key="1">
    <source>
        <dbReference type="SAM" id="MobiDB-lite"/>
    </source>
</evidence>
<keyword evidence="3" id="KW-1185">Reference proteome</keyword>
<protein>
    <submittedName>
        <fullName evidence="2">Uncharacterized protein</fullName>
    </submittedName>
</protein>
<feature type="region of interest" description="Disordered" evidence="1">
    <location>
        <begin position="67"/>
        <end position="106"/>
    </location>
</feature>
<dbReference type="EMBL" id="JBBNAF010000027">
    <property type="protein sequence ID" value="KAK9082386.1"/>
    <property type="molecule type" value="Genomic_DNA"/>
</dbReference>
<gene>
    <name evidence="2" type="ORF">Syun_031989</name>
</gene>
<dbReference type="AlphaFoldDB" id="A0AAP0DWQ4"/>
<evidence type="ECO:0000313" key="3">
    <source>
        <dbReference type="Proteomes" id="UP001420932"/>
    </source>
</evidence>